<dbReference type="GO" id="GO:0010181">
    <property type="term" value="F:FMN binding"/>
    <property type="evidence" value="ECO:0007669"/>
    <property type="project" value="TreeGrafter"/>
</dbReference>
<feature type="transmembrane region" description="Helical" evidence="1">
    <location>
        <begin position="20"/>
        <end position="39"/>
    </location>
</feature>
<dbReference type="InterPro" id="IPR002477">
    <property type="entry name" value="Peptidoglycan-bd-like"/>
</dbReference>
<organism evidence="3 4">
    <name type="scientific">Rubellimicrobium mesophilum DSM 19309</name>
    <dbReference type="NCBI Taxonomy" id="442562"/>
    <lineage>
        <taxon>Bacteria</taxon>
        <taxon>Pseudomonadati</taxon>
        <taxon>Pseudomonadota</taxon>
        <taxon>Alphaproteobacteria</taxon>
        <taxon>Rhodobacterales</taxon>
        <taxon>Roseobacteraceae</taxon>
        <taxon>Rubellimicrobium</taxon>
    </lineage>
</organism>
<evidence type="ECO:0000259" key="2">
    <source>
        <dbReference type="Pfam" id="PF01471"/>
    </source>
</evidence>
<dbReference type="STRING" id="442562.Rumeso_02474"/>
<evidence type="ECO:0000313" key="3">
    <source>
        <dbReference type="EMBL" id="EYD76045.1"/>
    </source>
</evidence>
<keyword evidence="1" id="KW-0472">Membrane</keyword>
<dbReference type="EMBL" id="AOSK01000062">
    <property type="protein sequence ID" value="EYD76045.1"/>
    <property type="molecule type" value="Genomic_DNA"/>
</dbReference>
<dbReference type="Proteomes" id="UP000019666">
    <property type="component" value="Unassembled WGS sequence"/>
</dbReference>
<dbReference type="Pfam" id="PF01471">
    <property type="entry name" value="PG_binding_1"/>
    <property type="match status" value="1"/>
</dbReference>
<dbReference type="GO" id="GO:0016679">
    <property type="term" value="F:oxidoreductase activity, acting on diphenols and related substances as donors"/>
    <property type="evidence" value="ECO:0007669"/>
    <property type="project" value="TreeGrafter"/>
</dbReference>
<feature type="transmembrane region" description="Helical" evidence="1">
    <location>
        <begin position="93"/>
        <end position="114"/>
    </location>
</feature>
<keyword evidence="1" id="KW-0812">Transmembrane</keyword>
<keyword evidence="1" id="KW-1133">Transmembrane helix</keyword>
<reference evidence="3 4" key="1">
    <citation type="submission" date="2013-02" db="EMBL/GenBank/DDBJ databases">
        <authorList>
            <person name="Fiebig A."/>
            <person name="Goeker M."/>
            <person name="Klenk H.-P.P."/>
        </authorList>
    </citation>
    <scope>NUCLEOTIDE SEQUENCE [LARGE SCALE GENOMIC DNA]</scope>
    <source>
        <strain evidence="3 4">DSM 19309</strain>
    </source>
</reference>
<protein>
    <recommendedName>
        <fullName evidence="2">Peptidoglycan binding-like domain-containing protein</fullName>
    </recommendedName>
</protein>
<evidence type="ECO:0000313" key="4">
    <source>
        <dbReference type="Proteomes" id="UP000019666"/>
    </source>
</evidence>
<dbReference type="PANTHER" id="PTHR36964:SF1">
    <property type="entry name" value="PROTEIN-METHIONINE-SULFOXIDE REDUCTASE HEME-BINDING SUBUNIT MSRQ"/>
    <property type="match status" value="1"/>
</dbReference>
<sequence length="222" mass="24147">MWGWASGVSTYGEVVNRSGLWAALLLIPTTAVTPLRLLFSQGRWLTWLIERRGDLGVAAFFYAGVHATAYAAGKGDLGLIIAEAKQSWLLAGWAALLIFLAFAATVDDAAVVLLRRCWRWLHHVGHASAALAFVHRALKRWHRVVYVGAALVVVHWALSAFDPLTLQVQTALQAYGYYSGPIDGIIGSQSKDALARFQHDHQLPVTGTITPEVLDAVGIVPN</sequence>
<dbReference type="SUPFAM" id="SSF47090">
    <property type="entry name" value="PGBD-like"/>
    <property type="match status" value="1"/>
</dbReference>
<dbReference type="Gene3D" id="1.10.101.10">
    <property type="entry name" value="PGBD-like superfamily/PGBD"/>
    <property type="match status" value="1"/>
</dbReference>
<dbReference type="PANTHER" id="PTHR36964">
    <property type="entry name" value="PROTEIN-METHIONINE-SULFOXIDE REDUCTASE HEME-BINDING SUBUNIT MSRQ"/>
    <property type="match status" value="1"/>
</dbReference>
<gene>
    <name evidence="3" type="ORF">Rumeso_02474</name>
</gene>
<dbReference type="GO" id="GO:0005886">
    <property type="term" value="C:plasma membrane"/>
    <property type="evidence" value="ECO:0007669"/>
    <property type="project" value="TreeGrafter"/>
</dbReference>
<feature type="domain" description="Peptidoglycan binding-like" evidence="2">
    <location>
        <begin position="166"/>
        <end position="216"/>
    </location>
</feature>
<dbReference type="InterPro" id="IPR036365">
    <property type="entry name" value="PGBD-like_sf"/>
</dbReference>
<accession>A0A017HP40</accession>
<comment type="caution">
    <text evidence="3">The sequence shown here is derived from an EMBL/GenBank/DDBJ whole genome shotgun (WGS) entry which is preliminary data.</text>
</comment>
<proteinExistence type="predicted"/>
<dbReference type="HOGENOM" id="CLU_1244565_0_0_5"/>
<dbReference type="InterPro" id="IPR022837">
    <property type="entry name" value="MsrQ-like"/>
</dbReference>
<dbReference type="GO" id="GO:0020037">
    <property type="term" value="F:heme binding"/>
    <property type="evidence" value="ECO:0007669"/>
    <property type="project" value="TreeGrafter"/>
</dbReference>
<name>A0A017HP40_9RHOB</name>
<evidence type="ECO:0000256" key="1">
    <source>
        <dbReference type="SAM" id="Phobius"/>
    </source>
</evidence>
<dbReference type="InterPro" id="IPR036366">
    <property type="entry name" value="PGBDSf"/>
</dbReference>
<keyword evidence="4" id="KW-1185">Reference proteome</keyword>
<feature type="transmembrane region" description="Helical" evidence="1">
    <location>
        <begin position="55"/>
        <end position="73"/>
    </location>
</feature>
<feature type="transmembrane region" description="Helical" evidence="1">
    <location>
        <begin position="144"/>
        <end position="161"/>
    </location>
</feature>
<dbReference type="AlphaFoldDB" id="A0A017HP40"/>